<keyword evidence="1" id="KW-0732">Signal</keyword>
<name>A0A7C8Z011_OPUST</name>
<reference evidence="2" key="2">
    <citation type="submission" date="2020-07" db="EMBL/GenBank/DDBJ databases">
        <authorList>
            <person name="Vera ALvarez R."/>
            <person name="Arias-Moreno D.M."/>
            <person name="Jimenez-Jacinto V."/>
            <person name="Jimenez-Bremont J.F."/>
            <person name="Swaminathan K."/>
            <person name="Moose S.P."/>
            <person name="Guerrero-Gonzalez M.L."/>
            <person name="Marino-Ramirez L."/>
            <person name="Landsman D."/>
            <person name="Rodriguez-Kessler M."/>
            <person name="Delgado-Sanchez P."/>
        </authorList>
    </citation>
    <scope>NUCLEOTIDE SEQUENCE</scope>
    <source>
        <tissue evidence="2">Cladode</tissue>
    </source>
</reference>
<sequence>MKKLWVSQIMCPLLQGSLLFPSTPAASLPSKSCDGTRPVCEAHLSCGYHFLLALVYNSGVRSNVSSVHERILTAALNCARSHTNHMNLASIPKQLCCILPLMAPWLNGFVMDHPWKEKH</sequence>
<reference evidence="2" key="1">
    <citation type="journal article" date="2013" name="J. Plant Res.">
        <title>Effect of fungi and light on seed germination of three Opuntia species from semiarid lands of central Mexico.</title>
        <authorList>
            <person name="Delgado-Sanchez P."/>
            <person name="Jimenez-Bremont J.F."/>
            <person name="Guerrero-Gonzalez Mde L."/>
            <person name="Flores J."/>
        </authorList>
    </citation>
    <scope>NUCLEOTIDE SEQUENCE</scope>
    <source>
        <tissue evidence="2">Cladode</tissue>
    </source>
</reference>
<dbReference type="EMBL" id="GISG01075089">
    <property type="protein sequence ID" value="MBA4630776.1"/>
    <property type="molecule type" value="Transcribed_RNA"/>
</dbReference>
<organism evidence="2">
    <name type="scientific">Opuntia streptacantha</name>
    <name type="common">Prickly pear cactus</name>
    <name type="synonym">Opuntia cardona</name>
    <dbReference type="NCBI Taxonomy" id="393608"/>
    <lineage>
        <taxon>Eukaryota</taxon>
        <taxon>Viridiplantae</taxon>
        <taxon>Streptophyta</taxon>
        <taxon>Embryophyta</taxon>
        <taxon>Tracheophyta</taxon>
        <taxon>Spermatophyta</taxon>
        <taxon>Magnoliopsida</taxon>
        <taxon>eudicotyledons</taxon>
        <taxon>Gunneridae</taxon>
        <taxon>Pentapetalae</taxon>
        <taxon>Caryophyllales</taxon>
        <taxon>Cactineae</taxon>
        <taxon>Cactaceae</taxon>
        <taxon>Opuntioideae</taxon>
        <taxon>Opuntia</taxon>
    </lineage>
</organism>
<dbReference type="EMBL" id="GISG01075090">
    <property type="protein sequence ID" value="MBA4630777.1"/>
    <property type="molecule type" value="Transcribed_RNA"/>
</dbReference>
<accession>A0A7C8Z011</accession>
<evidence type="ECO:0008006" key="3">
    <source>
        <dbReference type="Google" id="ProtNLM"/>
    </source>
</evidence>
<feature type="chain" id="PRO_5036201165" description="Secreted protein" evidence="1">
    <location>
        <begin position="26"/>
        <end position="119"/>
    </location>
</feature>
<protein>
    <recommendedName>
        <fullName evidence="3">Secreted protein</fullName>
    </recommendedName>
</protein>
<feature type="signal peptide" evidence="1">
    <location>
        <begin position="1"/>
        <end position="25"/>
    </location>
</feature>
<evidence type="ECO:0000256" key="1">
    <source>
        <dbReference type="SAM" id="SignalP"/>
    </source>
</evidence>
<dbReference type="AlphaFoldDB" id="A0A7C8Z011"/>
<evidence type="ECO:0000313" key="2">
    <source>
        <dbReference type="EMBL" id="MBA4630777.1"/>
    </source>
</evidence>
<proteinExistence type="predicted"/>